<accession>E6K0F7</accession>
<dbReference type="EMBL" id="AEON01000001">
    <property type="protein sequence ID" value="EFT84230.1"/>
    <property type="molecule type" value="Genomic_DNA"/>
</dbReference>
<dbReference type="KEGG" id="pdo:PSDT_0434"/>
<dbReference type="Proteomes" id="UP000004946">
    <property type="component" value="Chromosome"/>
</dbReference>
<comment type="caution">
    <text evidence="1">The sequence shown here is derived from an EMBL/GenBank/DDBJ whole genome shotgun (WGS) entry which is preliminary data.</text>
</comment>
<proteinExistence type="predicted"/>
<evidence type="ECO:0000313" key="1">
    <source>
        <dbReference type="EMBL" id="EFT84230.1"/>
    </source>
</evidence>
<dbReference type="PATRIC" id="fig|864564.6.peg.476"/>
<organism evidence="1 2">
    <name type="scientific">Parascardovia denticolens DSM 10105 = JCM 12538</name>
    <dbReference type="NCBI Taxonomy" id="864564"/>
    <lineage>
        <taxon>Bacteria</taxon>
        <taxon>Bacillati</taxon>
        <taxon>Actinomycetota</taxon>
        <taxon>Actinomycetes</taxon>
        <taxon>Bifidobacteriales</taxon>
        <taxon>Bifidobacteriaceae</taxon>
        <taxon>Parascardovia</taxon>
    </lineage>
</organism>
<name>E6K0F7_PARDN</name>
<dbReference type="HOGENOM" id="CLU_382571_0_0_11"/>
<keyword evidence="2" id="KW-1185">Reference proteome</keyword>
<gene>
    <name evidence="1" type="ORF">HMPREF0620_1235</name>
</gene>
<dbReference type="AlphaFoldDB" id="E6K0F7"/>
<reference evidence="1 2" key="1">
    <citation type="submission" date="2010-12" db="EMBL/GenBank/DDBJ databases">
        <authorList>
            <person name="Muzny D."/>
            <person name="Qin X."/>
            <person name="Buhay C."/>
            <person name="Dugan-Rocha S."/>
            <person name="Ding Y."/>
            <person name="Chen G."/>
            <person name="Hawes A."/>
            <person name="Holder M."/>
            <person name="Jhangiani S."/>
            <person name="Johnson A."/>
            <person name="Khan Z."/>
            <person name="Li Z."/>
            <person name="Liu W."/>
            <person name="Liu X."/>
            <person name="Perez L."/>
            <person name="Shen H."/>
            <person name="Wang Q."/>
            <person name="Watt J."/>
            <person name="Xi L."/>
            <person name="Xin Y."/>
            <person name="Zhou J."/>
            <person name="Deng J."/>
            <person name="Jiang H."/>
            <person name="Liu Y."/>
            <person name="Qu J."/>
            <person name="Song X.-Z."/>
            <person name="Zhang L."/>
            <person name="Villasana D."/>
            <person name="Johnson A."/>
            <person name="Liu J."/>
            <person name="Liyanage D."/>
            <person name="Lorensuhewa L."/>
            <person name="Robinson T."/>
            <person name="Song A."/>
            <person name="Song B.-B."/>
            <person name="Dinh H."/>
            <person name="Thornton R."/>
            <person name="Coyle M."/>
            <person name="Francisco L."/>
            <person name="Jackson L."/>
            <person name="Javaid M."/>
            <person name="Korchina V."/>
            <person name="Kovar C."/>
            <person name="Mata R."/>
            <person name="Mathew T."/>
            <person name="Ngo R."/>
            <person name="Nguyen L."/>
            <person name="Nguyen N."/>
            <person name="Okwuonu G."/>
            <person name="Ongeri F."/>
            <person name="Pham C."/>
            <person name="Simmons D."/>
            <person name="Wilczek-Boney K."/>
            <person name="Hale W."/>
            <person name="Jakkamsetti A."/>
            <person name="Pham P."/>
            <person name="Ruth R."/>
            <person name="San Lucas F."/>
            <person name="Warren J."/>
            <person name="Zhang J."/>
            <person name="Zhao Z."/>
            <person name="Zhou C."/>
            <person name="Zhu D."/>
            <person name="Lee S."/>
            <person name="Bess C."/>
            <person name="Blankenburg K."/>
            <person name="Forbes L."/>
            <person name="Fu Q."/>
            <person name="Gubbala S."/>
            <person name="Hirani K."/>
            <person name="Jayaseelan J.C."/>
            <person name="Lara F."/>
            <person name="Munidasa M."/>
            <person name="Palculict T."/>
            <person name="Patil S."/>
            <person name="Pu L.-L."/>
            <person name="Saada N."/>
            <person name="Tang L."/>
            <person name="Weissenberger G."/>
            <person name="Zhu Y."/>
            <person name="Hemphill L."/>
            <person name="Shang Y."/>
            <person name="Youmans B."/>
            <person name="Ayvaz T."/>
            <person name="Ross M."/>
            <person name="Santibanez J."/>
            <person name="Aqrawi P."/>
            <person name="Gross S."/>
            <person name="Joshi V."/>
            <person name="Fowler G."/>
            <person name="Nazareth L."/>
            <person name="Reid J."/>
            <person name="Worley K."/>
            <person name="Petrosino J."/>
            <person name="Highlander S."/>
            <person name="Gibbs R."/>
        </authorList>
    </citation>
    <scope>NUCLEOTIDE SEQUENCE [LARGE SCALE GENOMIC DNA]</scope>
    <source>
        <strain evidence="1 2">DSM 10105</strain>
    </source>
</reference>
<sequence length="673" mass="75444">MKIQIPALKTELSSEIISLEQKASECREWMTRISTFDLSSYGLDGEGFEAETKKIRSQAEYLRAFFLQDAVRRGDEKNQTELNKLDSSESDGSVDTEHLKSVIEKASTMIRLAEEFRDAGNNGLNPLSWATTLLSNKAISSLNAMVAECRMKIAKVREYATASSGFYTEASAISALAAKANSSLNEVAKGESIIDESWKKDLDGRWGKWIERNPDEMKKYMTADQKKAFDQARKNGWDKSDFYTKDGPNKDLWQGMARVPGWFLSEKMTAAATDAQEEMVHKQDVIGLQKISSWMFVPMHDKREVSYTYRLDASPSTNVKVYGFRKSDLLQKMMEESDWRLSRTPVPSAHDSSARKAKWADLTASNTLLHMENRIKPMAGAQGVYGRSPDGLEIRVGLSRSDDGKSTARLMLLAVEPSMSTRGLTSLVPNICQNQAGLSGKPADVAVMAHDLQNKNGLDGYNFWYDAGGKILQDSMKEIFSAGVEGIPFFGPGISVAKFIGDEIAGVTDDFSERERADRLNMLSKAGKSMAESDLFGGIGYSMIFDGSSGAHEEDYTHPDNRFFADPTVQTHLREAVAAYNAATGLHFTLAQFNKDISHNAFALFDIHDHKKFLETKRFLDWCNEKVDLVYPSDIRDDDGMIIHKKGEEYDRSISRYDYLAHKNDYRFLALKK</sequence>
<evidence type="ECO:0000313" key="2">
    <source>
        <dbReference type="Proteomes" id="UP000004946"/>
    </source>
</evidence>
<dbReference type="RefSeq" id="WP_006289803.1">
    <property type="nucleotide sequence ID" value="NZ_AP012333.1"/>
</dbReference>
<protein>
    <submittedName>
        <fullName evidence="1">Uncharacterized protein</fullName>
    </submittedName>
</protein>
<dbReference type="eggNOG" id="ENOG502ZV45">
    <property type="taxonomic scope" value="Bacteria"/>
</dbReference>